<gene>
    <name evidence="1" type="ORF">CDAR_525441</name>
</gene>
<dbReference type="EMBL" id="BPLQ01006355">
    <property type="protein sequence ID" value="GIY21886.1"/>
    <property type="molecule type" value="Genomic_DNA"/>
</dbReference>
<organism evidence="1 2">
    <name type="scientific">Caerostris darwini</name>
    <dbReference type="NCBI Taxonomy" id="1538125"/>
    <lineage>
        <taxon>Eukaryota</taxon>
        <taxon>Metazoa</taxon>
        <taxon>Ecdysozoa</taxon>
        <taxon>Arthropoda</taxon>
        <taxon>Chelicerata</taxon>
        <taxon>Arachnida</taxon>
        <taxon>Araneae</taxon>
        <taxon>Araneomorphae</taxon>
        <taxon>Entelegynae</taxon>
        <taxon>Araneoidea</taxon>
        <taxon>Araneidae</taxon>
        <taxon>Caerostris</taxon>
    </lineage>
</organism>
<reference evidence="1 2" key="1">
    <citation type="submission" date="2021-06" db="EMBL/GenBank/DDBJ databases">
        <title>Caerostris darwini draft genome.</title>
        <authorList>
            <person name="Kono N."/>
            <person name="Arakawa K."/>
        </authorList>
    </citation>
    <scope>NUCLEOTIDE SEQUENCE [LARGE SCALE GENOMIC DNA]</scope>
</reference>
<keyword evidence="2" id="KW-1185">Reference proteome</keyword>
<name>A0AAV4RLV4_9ARAC</name>
<dbReference type="Proteomes" id="UP001054837">
    <property type="component" value="Unassembled WGS sequence"/>
</dbReference>
<evidence type="ECO:0000313" key="1">
    <source>
        <dbReference type="EMBL" id="GIY21886.1"/>
    </source>
</evidence>
<evidence type="ECO:0000313" key="2">
    <source>
        <dbReference type="Proteomes" id="UP001054837"/>
    </source>
</evidence>
<protein>
    <submittedName>
        <fullName evidence="1">Uncharacterized protein</fullName>
    </submittedName>
</protein>
<sequence>MRLHSANRALSVITVFKWASIIQFPIDNLFLRVLDNSVRMRRFDGDEEIETQLHLSFASKKQVSHRNKKISVLSSYWEKIPACNGVYFNVYSPMLMLYLDLEKWQNFSGYLIIKKSQLFHAVILFSSQQENELTNLRKAV</sequence>
<comment type="caution">
    <text evidence="1">The sequence shown here is derived from an EMBL/GenBank/DDBJ whole genome shotgun (WGS) entry which is preliminary data.</text>
</comment>
<dbReference type="AlphaFoldDB" id="A0AAV4RLV4"/>
<proteinExistence type="predicted"/>
<accession>A0AAV4RLV4</accession>